<dbReference type="InterPro" id="IPR013123">
    <property type="entry name" value="SpoU_subst-bd"/>
</dbReference>
<name>A0AA45C4J9_9BACT</name>
<dbReference type="PANTHER" id="PTHR46429:SF1">
    <property type="entry name" value="23S RRNA (GUANOSINE-2'-O-)-METHYLTRANSFERASE RLMB"/>
    <property type="match status" value="1"/>
</dbReference>
<dbReference type="InterPro" id="IPR029064">
    <property type="entry name" value="Ribosomal_eL30-like_sf"/>
</dbReference>
<dbReference type="Pfam" id="PF08032">
    <property type="entry name" value="SpoU_sub_bind"/>
    <property type="match status" value="1"/>
</dbReference>
<dbReference type="Proteomes" id="UP000245921">
    <property type="component" value="Unassembled WGS sequence"/>
</dbReference>
<dbReference type="GO" id="GO:0003723">
    <property type="term" value="F:RNA binding"/>
    <property type="evidence" value="ECO:0007669"/>
    <property type="project" value="InterPro"/>
</dbReference>
<dbReference type="InterPro" id="IPR029026">
    <property type="entry name" value="tRNA_m1G_MTases_N"/>
</dbReference>
<dbReference type="GO" id="GO:0032259">
    <property type="term" value="P:methylation"/>
    <property type="evidence" value="ECO:0007669"/>
    <property type="project" value="UniProtKB-KW"/>
</dbReference>
<keyword evidence="6" id="KW-1185">Reference proteome</keyword>
<evidence type="ECO:0000259" key="4">
    <source>
        <dbReference type="SMART" id="SM00967"/>
    </source>
</evidence>
<dbReference type="InterPro" id="IPR001537">
    <property type="entry name" value="SpoU_MeTrfase"/>
</dbReference>
<dbReference type="SMART" id="SM00967">
    <property type="entry name" value="SpoU_sub_bind"/>
    <property type="match status" value="1"/>
</dbReference>
<organism evidence="5 6">
    <name type="scientific">Oceanotoga teriensis</name>
    <dbReference type="NCBI Taxonomy" id="515440"/>
    <lineage>
        <taxon>Bacteria</taxon>
        <taxon>Thermotogati</taxon>
        <taxon>Thermotogota</taxon>
        <taxon>Thermotogae</taxon>
        <taxon>Petrotogales</taxon>
        <taxon>Petrotogaceae</taxon>
        <taxon>Oceanotoga</taxon>
    </lineage>
</organism>
<evidence type="ECO:0000313" key="5">
    <source>
        <dbReference type="EMBL" id="PWJ86114.1"/>
    </source>
</evidence>
<evidence type="ECO:0000256" key="3">
    <source>
        <dbReference type="ARBA" id="ARBA00022679"/>
    </source>
</evidence>
<sequence length="239" mass="26817">MYVYGRNVLKEILNTDYQVKQVYFTNSKKVDKEVEKLIKKVKEKNISFSFVDNNLLKKLSNSENHQGVITDIGKEFDYKYMDVLDDIKDPYILILDQVQDPHNFGAMVRSAAAAGVDAIIIPSDNSSGVTPTVIKVSAGQIFRIPIIQVTNISRTIKKLKEKNIWVYGADMNGTQYHKVDMTGGFALVMGNEGSGIRQKVKENCDGIISIQMSNDVESLNVSVSAGIIMFEARKQRIKE</sequence>
<dbReference type="InterPro" id="IPR029028">
    <property type="entry name" value="Alpha/beta_knot_MTases"/>
</dbReference>
<dbReference type="GO" id="GO:0008173">
    <property type="term" value="F:RNA methyltransferase activity"/>
    <property type="evidence" value="ECO:0007669"/>
    <property type="project" value="InterPro"/>
</dbReference>
<dbReference type="GO" id="GO:0006396">
    <property type="term" value="P:RNA processing"/>
    <property type="evidence" value="ECO:0007669"/>
    <property type="project" value="InterPro"/>
</dbReference>
<dbReference type="SUPFAM" id="SSF75217">
    <property type="entry name" value="alpha/beta knot"/>
    <property type="match status" value="1"/>
</dbReference>
<dbReference type="Pfam" id="PF00588">
    <property type="entry name" value="SpoU_methylase"/>
    <property type="match status" value="1"/>
</dbReference>
<comment type="caution">
    <text evidence="5">The sequence shown here is derived from an EMBL/GenBank/DDBJ whole genome shotgun (WGS) entry which is preliminary data.</text>
</comment>
<dbReference type="GO" id="GO:0005829">
    <property type="term" value="C:cytosol"/>
    <property type="evidence" value="ECO:0007669"/>
    <property type="project" value="TreeGrafter"/>
</dbReference>
<dbReference type="RefSeq" id="WP_109606594.1">
    <property type="nucleotide sequence ID" value="NZ_JAMHJO010000024.1"/>
</dbReference>
<dbReference type="AlphaFoldDB" id="A0AA45C4J9"/>
<keyword evidence="2" id="KW-0489">Methyltransferase</keyword>
<dbReference type="EMBL" id="QGGI01000031">
    <property type="protein sequence ID" value="PWJ86114.1"/>
    <property type="molecule type" value="Genomic_DNA"/>
</dbReference>
<comment type="similarity">
    <text evidence="1">Belongs to the class IV-like SAM-binding methyltransferase superfamily. RNA methyltransferase TrmH family.</text>
</comment>
<evidence type="ECO:0000256" key="1">
    <source>
        <dbReference type="ARBA" id="ARBA00007228"/>
    </source>
</evidence>
<dbReference type="Gene3D" id="3.40.1280.10">
    <property type="match status" value="1"/>
</dbReference>
<evidence type="ECO:0000313" key="6">
    <source>
        <dbReference type="Proteomes" id="UP000245921"/>
    </source>
</evidence>
<dbReference type="PANTHER" id="PTHR46429">
    <property type="entry name" value="23S RRNA (GUANOSINE-2'-O-)-METHYLTRANSFERASE RLMB"/>
    <property type="match status" value="1"/>
</dbReference>
<dbReference type="InterPro" id="IPR004441">
    <property type="entry name" value="rRNA_MeTrfase_TrmH"/>
</dbReference>
<dbReference type="CDD" id="cd18103">
    <property type="entry name" value="SpoU-like_RlmB"/>
    <property type="match status" value="1"/>
</dbReference>
<dbReference type="Gene3D" id="3.30.1330.30">
    <property type="match status" value="1"/>
</dbReference>
<dbReference type="NCBIfam" id="TIGR00186">
    <property type="entry name" value="rRNA_methyl_3"/>
    <property type="match status" value="1"/>
</dbReference>
<evidence type="ECO:0000256" key="2">
    <source>
        <dbReference type="ARBA" id="ARBA00022603"/>
    </source>
</evidence>
<feature type="domain" description="RNA 2-O ribose methyltransferase substrate binding" evidence="4">
    <location>
        <begin position="2"/>
        <end position="78"/>
    </location>
</feature>
<proteinExistence type="inferred from homology"/>
<dbReference type="FunFam" id="3.40.1280.10:FF:000008">
    <property type="entry name" value="Group 3 RNA methyltransferase TrmH"/>
    <property type="match status" value="1"/>
</dbReference>
<protein>
    <submittedName>
        <fullName evidence="5">23S rRNA (Guanosine2251-2'-O)-methyltransferase</fullName>
    </submittedName>
</protein>
<dbReference type="SUPFAM" id="SSF55315">
    <property type="entry name" value="L30e-like"/>
    <property type="match status" value="1"/>
</dbReference>
<keyword evidence="3" id="KW-0808">Transferase</keyword>
<accession>A0AA45C4J9</accession>
<reference evidence="5 6" key="1">
    <citation type="submission" date="2018-05" db="EMBL/GenBank/DDBJ databases">
        <title>Genomic Encyclopedia of Type Strains, Phase IV (KMG-IV): sequencing the most valuable type-strain genomes for metagenomic binning, comparative biology and taxonomic classification.</title>
        <authorList>
            <person name="Goeker M."/>
        </authorList>
    </citation>
    <scope>NUCLEOTIDE SEQUENCE [LARGE SCALE GENOMIC DNA]</scope>
    <source>
        <strain evidence="5 6">DSM 24906</strain>
    </source>
</reference>
<gene>
    <name evidence="5" type="ORF">C7380_1316</name>
</gene>